<sequence>MAREKLSAPDVVPAYSALIALVAGARADMDVDQVTAEIVSCPWSKTLVLEAARAIWEEPLPRLNIASNVVPVASHRVPVTDVQKAAYADHARKLMARSRGDRP</sequence>
<protein>
    <submittedName>
        <fullName evidence="1">Uncharacterized protein</fullName>
    </submittedName>
</protein>
<evidence type="ECO:0000313" key="1">
    <source>
        <dbReference type="EMBL" id="GAA4209170.1"/>
    </source>
</evidence>
<dbReference type="RefSeq" id="WP_344923103.1">
    <property type="nucleotide sequence ID" value="NZ_BAABAQ010000020.1"/>
</dbReference>
<dbReference type="Proteomes" id="UP001501251">
    <property type="component" value="Unassembled WGS sequence"/>
</dbReference>
<keyword evidence="2" id="KW-1185">Reference proteome</keyword>
<name>A0ABP8BKH4_9ACTN</name>
<gene>
    <name evidence="1" type="ORF">GCM10022252_75290</name>
</gene>
<comment type="caution">
    <text evidence="1">The sequence shown here is derived from an EMBL/GenBank/DDBJ whole genome shotgun (WGS) entry which is preliminary data.</text>
</comment>
<reference evidence="2" key="1">
    <citation type="journal article" date="2019" name="Int. J. Syst. Evol. Microbiol.">
        <title>The Global Catalogue of Microorganisms (GCM) 10K type strain sequencing project: providing services to taxonomists for standard genome sequencing and annotation.</title>
        <authorList>
            <consortium name="The Broad Institute Genomics Platform"/>
            <consortium name="The Broad Institute Genome Sequencing Center for Infectious Disease"/>
            <person name="Wu L."/>
            <person name="Ma J."/>
        </authorList>
    </citation>
    <scope>NUCLEOTIDE SEQUENCE [LARGE SCALE GENOMIC DNA]</scope>
    <source>
        <strain evidence="2">JCM 17388</strain>
    </source>
</reference>
<dbReference type="EMBL" id="BAABAQ010000020">
    <property type="protein sequence ID" value="GAA4209170.1"/>
    <property type="molecule type" value="Genomic_DNA"/>
</dbReference>
<accession>A0ABP8BKH4</accession>
<organism evidence="1 2">
    <name type="scientific">Streptosporangium oxazolinicum</name>
    <dbReference type="NCBI Taxonomy" id="909287"/>
    <lineage>
        <taxon>Bacteria</taxon>
        <taxon>Bacillati</taxon>
        <taxon>Actinomycetota</taxon>
        <taxon>Actinomycetes</taxon>
        <taxon>Streptosporangiales</taxon>
        <taxon>Streptosporangiaceae</taxon>
        <taxon>Streptosporangium</taxon>
    </lineage>
</organism>
<evidence type="ECO:0000313" key="2">
    <source>
        <dbReference type="Proteomes" id="UP001501251"/>
    </source>
</evidence>
<proteinExistence type="predicted"/>